<comment type="caution">
    <text evidence="3">The sequence shown here is derived from an EMBL/GenBank/DDBJ whole genome shotgun (WGS) entry which is preliminary data.</text>
</comment>
<dbReference type="Pfam" id="PF21374">
    <property type="entry name" value="WsaF_N"/>
    <property type="match status" value="1"/>
</dbReference>
<name>A0A9X0W6G4_9GAMM</name>
<reference evidence="3 4" key="1">
    <citation type="journal article" date="2020" name="Microorganisms">
        <title>Osmotic Adaptation and Compatible Solute Biosynthesis of Phototrophic Bacteria as Revealed from Genome Analyses.</title>
        <authorList>
            <person name="Imhoff J.F."/>
            <person name="Rahn T."/>
            <person name="Kunzel S."/>
            <person name="Keller A."/>
            <person name="Neulinger S.C."/>
        </authorList>
    </citation>
    <scope>NUCLEOTIDE SEQUENCE [LARGE SCALE GENOMIC DNA]</scope>
    <source>
        <strain evidence="3 4">DSM 25653</strain>
    </source>
</reference>
<dbReference type="EMBL" id="NRRY01000004">
    <property type="protein sequence ID" value="MBK1617704.1"/>
    <property type="molecule type" value="Genomic_DNA"/>
</dbReference>
<organism evidence="3 4">
    <name type="scientific">Lamprobacter modestohalophilus</name>
    <dbReference type="NCBI Taxonomy" id="1064514"/>
    <lineage>
        <taxon>Bacteria</taxon>
        <taxon>Pseudomonadati</taxon>
        <taxon>Pseudomonadota</taxon>
        <taxon>Gammaproteobacteria</taxon>
        <taxon>Chromatiales</taxon>
        <taxon>Chromatiaceae</taxon>
        <taxon>Lamprobacter</taxon>
    </lineage>
</organism>
<dbReference type="Proteomes" id="UP001138768">
    <property type="component" value="Unassembled WGS sequence"/>
</dbReference>
<evidence type="ECO:0000313" key="3">
    <source>
        <dbReference type="EMBL" id="MBK1617704.1"/>
    </source>
</evidence>
<dbReference type="Pfam" id="PF22772">
    <property type="entry name" value="WsaF_C"/>
    <property type="match status" value="1"/>
</dbReference>
<evidence type="ECO:0000259" key="1">
    <source>
        <dbReference type="Pfam" id="PF21374"/>
    </source>
</evidence>
<accession>A0A9X0W6G4</accession>
<dbReference type="Gene3D" id="3.40.50.2000">
    <property type="entry name" value="Glycogen Phosphorylase B"/>
    <property type="match status" value="1"/>
</dbReference>
<dbReference type="InterPro" id="IPR048510">
    <property type="entry name" value="WsaF_N"/>
</dbReference>
<feature type="domain" description="WsaF C-terminal" evidence="2">
    <location>
        <begin position="262"/>
        <end position="396"/>
    </location>
</feature>
<dbReference type="RefSeq" id="WP_200239797.1">
    <property type="nucleotide sequence ID" value="NZ_NRRY01000004.1"/>
</dbReference>
<gene>
    <name evidence="3" type="ORF">CKO42_04395</name>
</gene>
<keyword evidence="4" id="KW-1185">Reference proteome</keyword>
<evidence type="ECO:0000313" key="4">
    <source>
        <dbReference type="Proteomes" id="UP001138768"/>
    </source>
</evidence>
<dbReference type="AlphaFoldDB" id="A0A9X0W6G4"/>
<protein>
    <recommendedName>
        <fullName evidence="5">Glycosyltransferase family 4 protein</fullName>
    </recommendedName>
</protein>
<dbReference type="GO" id="GO:0030247">
    <property type="term" value="F:polysaccharide binding"/>
    <property type="evidence" value="ECO:0007669"/>
    <property type="project" value="InterPro"/>
</dbReference>
<dbReference type="InterPro" id="IPR055050">
    <property type="entry name" value="WsaF_C"/>
</dbReference>
<feature type="domain" description="WsaF N-terminal" evidence="1">
    <location>
        <begin position="59"/>
        <end position="198"/>
    </location>
</feature>
<proteinExistence type="predicted"/>
<dbReference type="Gene3D" id="3.40.50.11090">
    <property type="match status" value="1"/>
</dbReference>
<evidence type="ECO:0000259" key="2">
    <source>
        <dbReference type="Pfam" id="PF22772"/>
    </source>
</evidence>
<sequence length="438" mass="48327">MSLLDGKRLRRLASSGWLLPVKRVVSQTLQQTAERASLHRLEEKLRPLVVKVDAGAPRRINLLIPELHRGSLYGGYIAKLTLAQRLAAMGNRVRLVIVDPGPFSLARLGEALQGNARFAQLLEQVEVVYQGDRKAALRISDADAFIATTWWSAHLAAEVVESMRGKPFLYLIQEYEPFTYPMGSWFAMAHASYQYPHHALFSSSLLRDFFELNDIGVFAAQTATTGYLGQTAFENAIVSYTEPELSASLSASAARLQAGKGRLLFYARPEGHAHRNLYELGYLGLSRAIEDGLFADGWEFHGIGSERGDQPLPGGRTLKMLGKLGFDAYRQRLLDYDLGLSLMYTQHPSLLPLEMAAAGQLVVTNTCLNKSEQRLAALSGNLIGAVPTLTGVRNGLGSALEASPDIERRRQGAQVAWARTWDEAYHDSLMADVQAWLS</sequence>
<evidence type="ECO:0008006" key="5">
    <source>
        <dbReference type="Google" id="ProtNLM"/>
    </source>
</evidence>